<feature type="region of interest" description="Disordered" evidence="12">
    <location>
        <begin position="488"/>
        <end position="527"/>
    </location>
</feature>
<feature type="compositionally biased region" description="Low complexity" evidence="12">
    <location>
        <begin position="511"/>
        <end position="522"/>
    </location>
</feature>
<dbReference type="GO" id="GO:0006508">
    <property type="term" value="P:proteolysis"/>
    <property type="evidence" value="ECO:0007669"/>
    <property type="project" value="UniProtKB-KW"/>
</dbReference>
<feature type="domain" description="MYND-type" evidence="14">
    <location>
        <begin position="301"/>
        <end position="338"/>
    </location>
</feature>
<feature type="domain" description="DUSP" evidence="15">
    <location>
        <begin position="29"/>
        <end position="154"/>
    </location>
</feature>
<dbReference type="OrthoDB" id="297851at2759"/>
<evidence type="ECO:0000256" key="7">
    <source>
        <dbReference type="ARBA" id="ARBA00022801"/>
    </source>
</evidence>
<keyword evidence="9" id="KW-0862">Zinc</keyword>
<comment type="caution">
    <text evidence="16">The sequence shown here is derived from an EMBL/GenBank/DDBJ whole genome shotgun (WGS) entry which is preliminary data.</text>
</comment>
<accession>A0A8S1VY85</accession>
<evidence type="ECO:0000256" key="10">
    <source>
        <dbReference type="PROSITE-ProRule" id="PRU00134"/>
    </source>
</evidence>
<dbReference type="FunFam" id="3.90.70.10:FF:000536">
    <property type="entry name" value="Uncharacterized protein"/>
    <property type="match status" value="1"/>
</dbReference>
<dbReference type="Pfam" id="PF06337">
    <property type="entry name" value="DUSP"/>
    <property type="match status" value="1"/>
</dbReference>
<dbReference type="Proteomes" id="UP000683925">
    <property type="component" value="Unassembled WGS sequence"/>
</dbReference>
<evidence type="ECO:0000259" key="15">
    <source>
        <dbReference type="PROSITE" id="PS51283"/>
    </source>
</evidence>
<evidence type="ECO:0000256" key="6">
    <source>
        <dbReference type="ARBA" id="ARBA00022786"/>
    </source>
</evidence>
<evidence type="ECO:0000256" key="4">
    <source>
        <dbReference type="ARBA" id="ARBA00022723"/>
    </source>
</evidence>
<feature type="domain" description="USP" evidence="13">
    <location>
        <begin position="364"/>
        <end position="1000"/>
    </location>
</feature>
<dbReference type="GO" id="GO:0008270">
    <property type="term" value="F:zinc ion binding"/>
    <property type="evidence" value="ECO:0007669"/>
    <property type="project" value="UniProtKB-KW"/>
</dbReference>
<dbReference type="PROSITE" id="PS51283">
    <property type="entry name" value="DUSP"/>
    <property type="match status" value="1"/>
</dbReference>
<dbReference type="InterPro" id="IPR050185">
    <property type="entry name" value="Ub_carboxyl-term_hydrolase"/>
</dbReference>
<evidence type="ECO:0000313" key="16">
    <source>
        <dbReference type="EMBL" id="CAD8179166.1"/>
    </source>
</evidence>
<evidence type="ECO:0000259" key="14">
    <source>
        <dbReference type="PROSITE" id="PS50865"/>
    </source>
</evidence>
<dbReference type="Pfam" id="PF01753">
    <property type="entry name" value="zf-MYND"/>
    <property type="match status" value="1"/>
</dbReference>
<dbReference type="PROSITE" id="PS50865">
    <property type="entry name" value="ZF_MYND_2"/>
    <property type="match status" value="1"/>
</dbReference>
<organism evidence="16 17">
    <name type="scientific">Paramecium octaurelia</name>
    <dbReference type="NCBI Taxonomy" id="43137"/>
    <lineage>
        <taxon>Eukaryota</taxon>
        <taxon>Sar</taxon>
        <taxon>Alveolata</taxon>
        <taxon>Ciliophora</taxon>
        <taxon>Intramacronucleata</taxon>
        <taxon>Oligohymenophorea</taxon>
        <taxon>Peniculida</taxon>
        <taxon>Parameciidae</taxon>
        <taxon>Paramecium</taxon>
    </lineage>
</organism>
<dbReference type="PROSITE" id="PS00972">
    <property type="entry name" value="USP_1"/>
    <property type="match status" value="1"/>
</dbReference>
<dbReference type="PANTHER" id="PTHR21646:SF24">
    <property type="entry name" value="UBIQUITIN CARBOXYL-TERMINAL HYDROLASE"/>
    <property type="match status" value="1"/>
</dbReference>
<comment type="similarity">
    <text evidence="2 11">Belongs to the peptidase C19 family.</text>
</comment>
<comment type="catalytic activity">
    <reaction evidence="1 11">
        <text>Thiol-dependent hydrolysis of ester, thioester, amide, peptide and isopeptide bonds formed by the C-terminal Gly of ubiquitin (a 76-residue protein attached to proteins as an intracellular targeting signal).</text>
        <dbReference type="EC" id="3.4.19.12"/>
    </reaction>
</comment>
<reference evidence="16" key="1">
    <citation type="submission" date="2021-01" db="EMBL/GenBank/DDBJ databases">
        <authorList>
            <consortium name="Genoscope - CEA"/>
            <person name="William W."/>
        </authorList>
    </citation>
    <scope>NUCLEOTIDE SEQUENCE</scope>
</reference>
<evidence type="ECO:0000256" key="8">
    <source>
        <dbReference type="ARBA" id="ARBA00022807"/>
    </source>
</evidence>
<evidence type="ECO:0000256" key="11">
    <source>
        <dbReference type="RuleBase" id="RU366025"/>
    </source>
</evidence>
<dbReference type="OMA" id="HNEAFSP"/>
<evidence type="ECO:0000259" key="13">
    <source>
        <dbReference type="PROSITE" id="PS50235"/>
    </source>
</evidence>
<dbReference type="InterPro" id="IPR028889">
    <property type="entry name" value="USP"/>
</dbReference>
<dbReference type="EMBL" id="CAJJDP010000071">
    <property type="protein sequence ID" value="CAD8179166.1"/>
    <property type="molecule type" value="Genomic_DNA"/>
</dbReference>
<keyword evidence="5 10" id="KW-0863">Zinc-finger</keyword>
<evidence type="ECO:0000256" key="3">
    <source>
        <dbReference type="ARBA" id="ARBA00022670"/>
    </source>
</evidence>
<dbReference type="EC" id="3.4.19.12" evidence="11"/>
<keyword evidence="6 11" id="KW-0833">Ubl conjugation pathway</keyword>
<gene>
    <name evidence="16" type="ORF">POCTA_138.1.T0720155</name>
</gene>
<dbReference type="FunFam" id="3.90.70.10:FF:000535">
    <property type="entry name" value="Uncharacterized protein"/>
    <property type="match status" value="1"/>
</dbReference>
<dbReference type="InterPro" id="IPR018200">
    <property type="entry name" value="USP_CS"/>
</dbReference>
<dbReference type="PROSITE" id="PS00973">
    <property type="entry name" value="USP_2"/>
    <property type="match status" value="1"/>
</dbReference>
<sequence length="1000" mass="116925">MGQKNKRKGRRNKHQQISLPPLDEDYKQNLYLEALEGINKLKNSKDLFLQKLVKEAYLLSKTWFETWKLHIGYDAVLKGEQPGGKKYGRQQLGEINKDLIADEEQFHAAPELFKQLDPPLNDVQPVKDYILITEEAWKFFQGKYKGQAIIRIANQQSEFNLKIISPNIIFMTQEKMNEIHSLNQSQLVNSLDLLRMRKAQLFSDWKFGDLETYCQQIMESNNIQIWLMNPLYENNQIKLQLIKTIHQQKNVLLGEQLIDVEYQQFQLSQFLKNHFILVVFKNEVELSQLDVKFELNQKGCCLNCESKVLLNYSCACKKVFYCSDTCRYKDQEFHSRQCTKAYDSQDDEDFDAINYEAISTKYGAGLANLGNTCYMNSSLQSLFSSTHFQEFLSNKQYWTQNTIKRNVQLNYKLEKLLKNLLTHNEAFSPYSFRQQLAQKYPFFGKDFQQDAAEFILYLFDALNEELILKDDKQKHQFEQQQLELADVDKSEPVQANSDSEDESSDEKENQESQQQQQQQQIQFHKKVQQNQINNDNYEKAIEMIHKMNSSLLLKNFLGITRSQIECPICEQKTQSYEQFSILPLPLNATCQSKRKHLVDVFVISNDWYQPSKKIVYEYQPNTTLLSEVKTYIGDKLGIEPTTLLGALCANSIIDMYLFHDEANLSKIINDNQNSYLCFFQLDQSIFSITDEEQYFDVMIYSFEKKNAFSYQCENICVAIPKILIVKKSCTAAQIYQQIWNKLGEHSNSNQLKDIQIDEPKQENLLNSQQLKEALNYQVIIQTRLPSKTPCPFTCGKSFKKEQKPHSCELPLNNSTTLNDYLNKINYPNAGTSLSIEFVENAIPKSIRIEFEPKNNYFKHDKSLDLIDLIDNFESKEPLVDENAYHCTTCNDLTFAIKTMSLEKLPDQLIIQLKRFQYDEQKGFQKNNILVAYPENITINQIDYDLYGVVQHFGGLDNGHYTAYGKRSNKWIEFNDKQTKEVQVNDVINDKNAYILFYQRK</sequence>
<keyword evidence="17" id="KW-1185">Reference proteome</keyword>
<keyword evidence="4" id="KW-0479">Metal-binding</keyword>
<protein>
    <recommendedName>
        <fullName evidence="11">Ubiquitin carboxyl-terminal hydrolase</fullName>
        <ecNumber evidence="11">3.4.19.12</ecNumber>
    </recommendedName>
</protein>
<keyword evidence="3 11" id="KW-0645">Protease</keyword>
<dbReference type="GO" id="GO:0016579">
    <property type="term" value="P:protein deubiquitination"/>
    <property type="evidence" value="ECO:0007669"/>
    <property type="project" value="InterPro"/>
</dbReference>
<dbReference type="AlphaFoldDB" id="A0A8S1VY85"/>
<evidence type="ECO:0000256" key="2">
    <source>
        <dbReference type="ARBA" id="ARBA00009085"/>
    </source>
</evidence>
<evidence type="ECO:0000256" key="9">
    <source>
        <dbReference type="ARBA" id="ARBA00022833"/>
    </source>
</evidence>
<dbReference type="Pfam" id="PF00443">
    <property type="entry name" value="UCH"/>
    <property type="match status" value="1"/>
</dbReference>
<evidence type="ECO:0000256" key="5">
    <source>
        <dbReference type="ARBA" id="ARBA00022771"/>
    </source>
</evidence>
<evidence type="ECO:0000313" key="17">
    <source>
        <dbReference type="Proteomes" id="UP000683925"/>
    </source>
</evidence>
<dbReference type="InterPro" id="IPR001394">
    <property type="entry name" value="Peptidase_C19_UCH"/>
</dbReference>
<evidence type="ECO:0000256" key="12">
    <source>
        <dbReference type="SAM" id="MobiDB-lite"/>
    </source>
</evidence>
<dbReference type="InterPro" id="IPR002893">
    <property type="entry name" value="Znf_MYND"/>
</dbReference>
<proteinExistence type="inferred from homology"/>
<dbReference type="PANTHER" id="PTHR21646">
    <property type="entry name" value="UBIQUITIN CARBOXYL-TERMINAL HYDROLASE"/>
    <property type="match status" value="1"/>
</dbReference>
<keyword evidence="7 11" id="KW-0378">Hydrolase</keyword>
<dbReference type="InterPro" id="IPR006615">
    <property type="entry name" value="Pept_C19_DUSP"/>
</dbReference>
<evidence type="ECO:0000256" key="1">
    <source>
        <dbReference type="ARBA" id="ARBA00000707"/>
    </source>
</evidence>
<name>A0A8S1VY85_PAROT</name>
<keyword evidence="8 11" id="KW-0788">Thiol protease</keyword>
<dbReference type="GO" id="GO:0004843">
    <property type="term" value="F:cysteine-type deubiquitinase activity"/>
    <property type="evidence" value="ECO:0007669"/>
    <property type="project" value="UniProtKB-UniRule"/>
</dbReference>
<dbReference type="PROSITE" id="PS50235">
    <property type="entry name" value="USP_3"/>
    <property type="match status" value="1"/>
</dbReference>